<accession>A0A6J4IR20</accession>
<dbReference type="EMBL" id="CADCTB010000162">
    <property type="protein sequence ID" value="CAA9259593.1"/>
    <property type="molecule type" value="Genomic_DNA"/>
</dbReference>
<gene>
    <name evidence="2" type="ORF">AVDCRST_MAG10-2676</name>
</gene>
<feature type="region of interest" description="Disordered" evidence="1">
    <location>
        <begin position="1"/>
        <end position="122"/>
    </location>
</feature>
<keyword evidence="2" id="KW-0560">Oxidoreductase</keyword>
<sequence>EGKQGVQRVLRRRHRRGQAVLPWDSRPGRRAASRGPHAQPGLRWHRVPLPQARPPAGDFHGPELPGARHRRHGRRPGRGGDHHGTVRRTGSGPAGHRPAGLRPTDRVVQGPSREHPLGDAGV</sequence>
<dbReference type="GO" id="GO:0051213">
    <property type="term" value="F:dioxygenase activity"/>
    <property type="evidence" value="ECO:0007669"/>
    <property type="project" value="UniProtKB-KW"/>
</dbReference>
<proteinExistence type="predicted"/>
<keyword evidence="2" id="KW-0223">Dioxygenase</keyword>
<feature type="non-terminal residue" evidence="2">
    <location>
        <position position="1"/>
    </location>
</feature>
<protein>
    <submittedName>
        <fullName evidence="2">Glyoxalase/bleomycin resistance protein/dioxygenase</fullName>
    </submittedName>
</protein>
<feature type="non-terminal residue" evidence="2">
    <location>
        <position position="122"/>
    </location>
</feature>
<feature type="compositionally biased region" description="Basic residues" evidence="1">
    <location>
        <begin position="67"/>
        <end position="77"/>
    </location>
</feature>
<organism evidence="2">
    <name type="scientific">uncultured Acidimicrobiales bacterium</name>
    <dbReference type="NCBI Taxonomy" id="310071"/>
    <lineage>
        <taxon>Bacteria</taxon>
        <taxon>Bacillati</taxon>
        <taxon>Actinomycetota</taxon>
        <taxon>Acidimicrobiia</taxon>
        <taxon>Acidimicrobiales</taxon>
        <taxon>environmental samples</taxon>
    </lineage>
</organism>
<evidence type="ECO:0000313" key="2">
    <source>
        <dbReference type="EMBL" id="CAA9259593.1"/>
    </source>
</evidence>
<dbReference type="AlphaFoldDB" id="A0A6J4IR20"/>
<name>A0A6J4IR20_9ACTN</name>
<feature type="compositionally biased region" description="Basic and acidic residues" evidence="1">
    <location>
        <begin position="112"/>
        <end position="122"/>
    </location>
</feature>
<evidence type="ECO:0000256" key="1">
    <source>
        <dbReference type="SAM" id="MobiDB-lite"/>
    </source>
</evidence>
<reference evidence="2" key="1">
    <citation type="submission" date="2020-02" db="EMBL/GenBank/DDBJ databases">
        <authorList>
            <person name="Meier V. D."/>
        </authorList>
    </citation>
    <scope>NUCLEOTIDE SEQUENCE</scope>
    <source>
        <strain evidence="2">AVDCRST_MAG10</strain>
    </source>
</reference>